<dbReference type="OrthoDB" id="419598at2759"/>
<dbReference type="PANTHER" id="PTHR43162">
    <property type="match status" value="1"/>
</dbReference>
<dbReference type="Gene3D" id="3.40.50.720">
    <property type="entry name" value="NAD(P)-binding Rossmann-like Domain"/>
    <property type="match status" value="1"/>
</dbReference>
<dbReference type="InterPro" id="IPR051604">
    <property type="entry name" value="Ergot_Alk_Oxidoreductase"/>
</dbReference>
<dbReference type="Gene3D" id="3.90.25.10">
    <property type="entry name" value="UDP-galactose 4-epimerase, domain 1"/>
    <property type="match status" value="1"/>
</dbReference>
<gene>
    <name evidence="2" type="ORF">M427DRAFT_132684</name>
</gene>
<evidence type="ECO:0000313" key="2">
    <source>
        <dbReference type="EMBL" id="KXS18773.1"/>
    </source>
</evidence>
<dbReference type="SUPFAM" id="SSF51735">
    <property type="entry name" value="NAD(P)-binding Rossmann-fold domains"/>
    <property type="match status" value="1"/>
</dbReference>
<evidence type="ECO:0000259" key="1">
    <source>
        <dbReference type="Pfam" id="PF05368"/>
    </source>
</evidence>
<keyword evidence="3" id="KW-1185">Reference proteome</keyword>
<dbReference type="InterPro" id="IPR008030">
    <property type="entry name" value="NmrA-like"/>
</dbReference>
<dbReference type="Pfam" id="PF05368">
    <property type="entry name" value="NmrA"/>
    <property type="match status" value="1"/>
</dbReference>
<organism evidence="2 3">
    <name type="scientific">Gonapodya prolifera (strain JEL478)</name>
    <name type="common">Monoblepharis prolifera</name>
    <dbReference type="NCBI Taxonomy" id="1344416"/>
    <lineage>
        <taxon>Eukaryota</taxon>
        <taxon>Fungi</taxon>
        <taxon>Fungi incertae sedis</taxon>
        <taxon>Chytridiomycota</taxon>
        <taxon>Chytridiomycota incertae sedis</taxon>
        <taxon>Monoblepharidomycetes</taxon>
        <taxon>Monoblepharidales</taxon>
        <taxon>Gonapodyaceae</taxon>
        <taxon>Gonapodya</taxon>
    </lineage>
</organism>
<dbReference type="PANTHER" id="PTHR43162:SF1">
    <property type="entry name" value="PRESTALK A DIFFERENTIATION PROTEIN A"/>
    <property type="match status" value="1"/>
</dbReference>
<dbReference type="Proteomes" id="UP000070544">
    <property type="component" value="Unassembled WGS sequence"/>
</dbReference>
<dbReference type="AlphaFoldDB" id="A0A139AQJ1"/>
<evidence type="ECO:0000313" key="3">
    <source>
        <dbReference type="Proteomes" id="UP000070544"/>
    </source>
</evidence>
<accession>A0A139AQJ1</accession>
<name>A0A139AQJ1_GONPJ</name>
<dbReference type="InterPro" id="IPR036291">
    <property type="entry name" value="NAD(P)-bd_dom_sf"/>
</dbReference>
<proteinExistence type="predicted"/>
<sequence>MTDSYRILVTGATGVVGASLLAQLENAAKSGAKVDGKPIEAIGATRSEKKKAALAANGSKAVILDLDNPDSSSGALHGVDAVFLATSYTASMCEQSKFFADVCVDVGVKHFVHLGVLIPPREAKLYVPLIAWHELAELYIKTTFPDSYTFLHAGEFLDNCLSYNGRSRIRDGTISWYSVPDRPTLWIAGADIAAVAATALLNPAHHRGKTYRLGTQVATISEACKIFSDAVGKEIRHEMMDGTQLYEETEREDPKDVGRLGYIKFIAREANRRRKDYEHRVRSGTTLSSDESRLKPFPDVEQVLGRKTMGLREFAEANKDAFLERS</sequence>
<protein>
    <submittedName>
        <fullName evidence="2">NAD(P)-binding protein</fullName>
    </submittedName>
</protein>
<dbReference type="STRING" id="1344416.A0A139AQJ1"/>
<dbReference type="OMA" id="PLIAWHE"/>
<feature type="domain" description="NmrA-like" evidence="1">
    <location>
        <begin position="6"/>
        <end position="248"/>
    </location>
</feature>
<reference evidence="2 3" key="1">
    <citation type="journal article" date="2015" name="Genome Biol. Evol.">
        <title>Phylogenomic analyses indicate that early fungi evolved digesting cell walls of algal ancestors of land plants.</title>
        <authorList>
            <person name="Chang Y."/>
            <person name="Wang S."/>
            <person name="Sekimoto S."/>
            <person name="Aerts A.L."/>
            <person name="Choi C."/>
            <person name="Clum A."/>
            <person name="LaButti K.M."/>
            <person name="Lindquist E.A."/>
            <person name="Yee Ngan C."/>
            <person name="Ohm R.A."/>
            <person name="Salamov A.A."/>
            <person name="Grigoriev I.V."/>
            <person name="Spatafora J.W."/>
            <person name="Berbee M.L."/>
        </authorList>
    </citation>
    <scope>NUCLEOTIDE SEQUENCE [LARGE SCALE GENOMIC DNA]</scope>
    <source>
        <strain evidence="2 3">JEL478</strain>
    </source>
</reference>
<dbReference type="EMBL" id="KQ965741">
    <property type="protein sequence ID" value="KXS18773.1"/>
    <property type="molecule type" value="Genomic_DNA"/>
</dbReference>